<reference evidence="2 3" key="1">
    <citation type="submission" date="2015-09" db="EMBL/GenBank/DDBJ databases">
        <title>A metagenomics-based metabolic model of nitrate-dependent anaerobic oxidation of methane by Methanoperedens-like archaea.</title>
        <authorList>
            <person name="Arshad A."/>
            <person name="Speth D.R."/>
            <person name="De Graaf R.M."/>
            <person name="Op Den Camp H.J."/>
            <person name="Jetten M.S."/>
            <person name="Welte C.U."/>
        </authorList>
    </citation>
    <scope>NUCLEOTIDE SEQUENCE [LARGE SCALE GENOMIC DNA]</scope>
</reference>
<feature type="region of interest" description="Disordered" evidence="1">
    <location>
        <begin position="9"/>
        <end position="45"/>
    </location>
</feature>
<dbReference type="Proteomes" id="UP000050360">
    <property type="component" value="Unassembled WGS sequence"/>
</dbReference>
<evidence type="ECO:0000313" key="2">
    <source>
        <dbReference type="EMBL" id="KPQ43393.1"/>
    </source>
</evidence>
<feature type="compositionally biased region" description="Basic and acidic residues" evidence="1">
    <location>
        <begin position="18"/>
        <end position="45"/>
    </location>
</feature>
<name>A0A0P8A9U1_9EURY</name>
<dbReference type="AlphaFoldDB" id="A0A0P8A9U1"/>
<dbReference type="EMBL" id="LKCM01000152">
    <property type="protein sequence ID" value="KPQ43393.1"/>
    <property type="molecule type" value="Genomic_DNA"/>
</dbReference>
<gene>
    <name evidence="2" type="ORF">MPEBLZ_02059</name>
</gene>
<proteinExistence type="predicted"/>
<evidence type="ECO:0000256" key="1">
    <source>
        <dbReference type="SAM" id="MobiDB-lite"/>
    </source>
</evidence>
<evidence type="ECO:0000313" key="3">
    <source>
        <dbReference type="Proteomes" id="UP000050360"/>
    </source>
</evidence>
<organism evidence="2 3">
    <name type="scientific">Candidatus Methanoperedens nitratireducens</name>
    <dbReference type="NCBI Taxonomy" id="1392998"/>
    <lineage>
        <taxon>Archaea</taxon>
        <taxon>Methanobacteriati</taxon>
        <taxon>Methanobacteriota</taxon>
        <taxon>Stenosarchaea group</taxon>
        <taxon>Methanomicrobia</taxon>
        <taxon>Methanosarcinales</taxon>
        <taxon>ANME-2 cluster</taxon>
        <taxon>Candidatus Methanoperedentaceae</taxon>
        <taxon>Candidatus Methanoperedens</taxon>
    </lineage>
</organism>
<sequence length="72" mass="8720">MTDLLYLFRTKSQQASHEANEMRKKNERQQKRERPIDQRDTRRDDKRDFLGISVLGYHKTLINNPFSGKKKR</sequence>
<accession>A0A0P8A9U1</accession>
<comment type="caution">
    <text evidence="2">The sequence shown here is derived from an EMBL/GenBank/DDBJ whole genome shotgun (WGS) entry which is preliminary data.</text>
</comment>
<protein>
    <submittedName>
        <fullName evidence="2">Uncharacterized protein</fullName>
    </submittedName>
</protein>